<dbReference type="PRINTS" id="PR00344">
    <property type="entry name" value="BCTRLSENSOR"/>
</dbReference>
<gene>
    <name evidence="10" type="ORF">SAMN04490244_101376</name>
</gene>
<dbReference type="OrthoDB" id="9795133at2"/>
<dbReference type="SUPFAM" id="SSF55874">
    <property type="entry name" value="ATPase domain of HSP90 chaperone/DNA topoisomerase II/histidine kinase"/>
    <property type="match status" value="1"/>
</dbReference>
<dbReference type="SUPFAM" id="SSF47384">
    <property type="entry name" value="Homodimeric domain of signal transducing histidine kinase"/>
    <property type="match status" value="1"/>
</dbReference>
<comment type="catalytic activity">
    <reaction evidence="1">
        <text>ATP + protein L-histidine = ADP + protein N-phospho-L-histidine.</text>
        <dbReference type="EC" id="2.7.13.3"/>
    </reaction>
</comment>
<dbReference type="InterPro" id="IPR003594">
    <property type="entry name" value="HATPase_dom"/>
</dbReference>
<dbReference type="RefSeq" id="WP_092687476.1">
    <property type="nucleotide sequence ID" value="NZ_CBDDGO010000004.1"/>
</dbReference>
<dbReference type="InterPro" id="IPR029016">
    <property type="entry name" value="GAF-like_dom_sf"/>
</dbReference>
<dbReference type="Pfam" id="PF00512">
    <property type="entry name" value="HisKA"/>
    <property type="match status" value="1"/>
</dbReference>
<dbReference type="GO" id="GO:0000155">
    <property type="term" value="F:phosphorelay sensor kinase activity"/>
    <property type="evidence" value="ECO:0007669"/>
    <property type="project" value="InterPro"/>
</dbReference>
<keyword evidence="8" id="KW-0902">Two-component regulatory system</keyword>
<dbReference type="PROSITE" id="PS50109">
    <property type="entry name" value="HIS_KIN"/>
    <property type="match status" value="1"/>
</dbReference>
<dbReference type="AlphaFoldDB" id="A0A1H9PX65"/>
<dbReference type="Proteomes" id="UP000198885">
    <property type="component" value="Unassembled WGS sequence"/>
</dbReference>
<dbReference type="InterPro" id="IPR003018">
    <property type="entry name" value="GAF"/>
</dbReference>
<evidence type="ECO:0000256" key="3">
    <source>
        <dbReference type="ARBA" id="ARBA00022553"/>
    </source>
</evidence>
<dbReference type="SMART" id="SM00388">
    <property type="entry name" value="HisKA"/>
    <property type="match status" value="1"/>
</dbReference>
<keyword evidence="6 10" id="KW-0418">Kinase</keyword>
<dbReference type="EC" id="2.7.13.3" evidence="2"/>
<evidence type="ECO:0000256" key="8">
    <source>
        <dbReference type="ARBA" id="ARBA00023012"/>
    </source>
</evidence>
<dbReference type="SMART" id="SM00065">
    <property type="entry name" value="GAF"/>
    <property type="match status" value="1"/>
</dbReference>
<evidence type="ECO:0000256" key="6">
    <source>
        <dbReference type="ARBA" id="ARBA00022777"/>
    </source>
</evidence>
<keyword evidence="5" id="KW-0547">Nucleotide-binding</keyword>
<dbReference type="PANTHER" id="PTHR42878:SF7">
    <property type="entry name" value="SENSOR HISTIDINE KINASE GLRK"/>
    <property type="match status" value="1"/>
</dbReference>
<dbReference type="GO" id="GO:0030295">
    <property type="term" value="F:protein kinase activator activity"/>
    <property type="evidence" value="ECO:0007669"/>
    <property type="project" value="TreeGrafter"/>
</dbReference>
<name>A0A1H9PX65_9RHOB</name>
<dbReference type="PANTHER" id="PTHR42878">
    <property type="entry name" value="TWO-COMPONENT HISTIDINE KINASE"/>
    <property type="match status" value="1"/>
</dbReference>
<reference evidence="10 11" key="1">
    <citation type="submission" date="2016-10" db="EMBL/GenBank/DDBJ databases">
        <authorList>
            <person name="de Groot N.N."/>
        </authorList>
    </citation>
    <scope>NUCLEOTIDE SEQUENCE [LARGE SCALE GENOMIC DNA]</scope>
    <source>
        <strain evidence="10 11">DSM 23042</strain>
    </source>
</reference>
<evidence type="ECO:0000256" key="7">
    <source>
        <dbReference type="ARBA" id="ARBA00022840"/>
    </source>
</evidence>
<evidence type="ECO:0000256" key="1">
    <source>
        <dbReference type="ARBA" id="ARBA00000085"/>
    </source>
</evidence>
<dbReference type="InterPro" id="IPR004358">
    <property type="entry name" value="Sig_transdc_His_kin-like_C"/>
</dbReference>
<dbReference type="Pfam" id="PF01590">
    <property type="entry name" value="GAF"/>
    <property type="match status" value="1"/>
</dbReference>
<evidence type="ECO:0000259" key="9">
    <source>
        <dbReference type="PROSITE" id="PS50109"/>
    </source>
</evidence>
<dbReference type="CDD" id="cd00075">
    <property type="entry name" value="HATPase"/>
    <property type="match status" value="1"/>
</dbReference>
<dbReference type="InterPro" id="IPR050351">
    <property type="entry name" value="BphY/WalK/GraS-like"/>
</dbReference>
<dbReference type="EMBL" id="FOGU01000001">
    <property type="protein sequence ID" value="SER52772.1"/>
    <property type="molecule type" value="Genomic_DNA"/>
</dbReference>
<evidence type="ECO:0000313" key="11">
    <source>
        <dbReference type="Proteomes" id="UP000198885"/>
    </source>
</evidence>
<keyword evidence="3" id="KW-0597">Phosphoprotein</keyword>
<dbReference type="GO" id="GO:0000156">
    <property type="term" value="F:phosphorelay response regulator activity"/>
    <property type="evidence" value="ECO:0007669"/>
    <property type="project" value="TreeGrafter"/>
</dbReference>
<dbReference type="GO" id="GO:0005524">
    <property type="term" value="F:ATP binding"/>
    <property type="evidence" value="ECO:0007669"/>
    <property type="project" value="UniProtKB-KW"/>
</dbReference>
<keyword evidence="11" id="KW-1185">Reference proteome</keyword>
<evidence type="ECO:0000256" key="2">
    <source>
        <dbReference type="ARBA" id="ARBA00012438"/>
    </source>
</evidence>
<dbReference type="InterPro" id="IPR036890">
    <property type="entry name" value="HATPase_C_sf"/>
</dbReference>
<dbReference type="Gene3D" id="3.30.450.40">
    <property type="match status" value="1"/>
</dbReference>
<dbReference type="SMART" id="SM00387">
    <property type="entry name" value="HATPase_c"/>
    <property type="match status" value="1"/>
</dbReference>
<keyword evidence="7" id="KW-0067">ATP-binding</keyword>
<dbReference type="Gene3D" id="1.10.287.130">
    <property type="match status" value="1"/>
</dbReference>
<dbReference type="InterPro" id="IPR005467">
    <property type="entry name" value="His_kinase_dom"/>
</dbReference>
<dbReference type="CDD" id="cd00082">
    <property type="entry name" value="HisKA"/>
    <property type="match status" value="1"/>
</dbReference>
<dbReference type="SUPFAM" id="SSF55781">
    <property type="entry name" value="GAF domain-like"/>
    <property type="match status" value="1"/>
</dbReference>
<dbReference type="STRING" id="641238.SAMN04490244_101376"/>
<evidence type="ECO:0000256" key="4">
    <source>
        <dbReference type="ARBA" id="ARBA00022679"/>
    </source>
</evidence>
<accession>A0A1H9PX65</accession>
<evidence type="ECO:0000256" key="5">
    <source>
        <dbReference type="ARBA" id="ARBA00022741"/>
    </source>
</evidence>
<evidence type="ECO:0000313" key="10">
    <source>
        <dbReference type="EMBL" id="SER52772.1"/>
    </source>
</evidence>
<dbReference type="InterPro" id="IPR036097">
    <property type="entry name" value="HisK_dim/P_sf"/>
</dbReference>
<dbReference type="InterPro" id="IPR003661">
    <property type="entry name" value="HisK_dim/P_dom"/>
</dbReference>
<dbReference type="GO" id="GO:0007234">
    <property type="term" value="P:osmosensory signaling via phosphorelay pathway"/>
    <property type="evidence" value="ECO:0007669"/>
    <property type="project" value="TreeGrafter"/>
</dbReference>
<proteinExistence type="predicted"/>
<dbReference type="Pfam" id="PF02518">
    <property type="entry name" value="HATPase_c"/>
    <property type="match status" value="1"/>
</dbReference>
<feature type="domain" description="Histidine kinase" evidence="9">
    <location>
        <begin position="183"/>
        <end position="394"/>
    </location>
</feature>
<sequence length="399" mass="43564">MSDPTHDFDRDIARIQSIEQVPLILDVCARTTGMRFVAIARVTEDRWITCASRDDLAFGLGPGDELEVQTTICNEIRAGGTLVTIDDVSRDADFHDHAVPAQYGFKSYISVPIVRADGAFFGTLCAIDADPREVSSEATVGTFRLFADLVARELDSLEELERSRLALLDERKTAELREQFIAIVGHDLRNPIASLSSGLRMMGRSDLDETTETLRQEMQHSVQRMNGIVHNLMDFARGRLGGGIEAEIDPDADLGAAIETVAAEMEAVDGFSVVRKLDLRRQVPCDPQRIGQLVSNLLSNAAVHGRPQEPVTVEADTERDRLRIAVSNMGEPIPEALLPTLFEPFHRAADTTNRAGVGLGLYIASEIARAHGGTLTAQSTDEITTFIFTMPLPSGAEAP</sequence>
<dbReference type="Gene3D" id="3.30.565.10">
    <property type="entry name" value="Histidine kinase-like ATPase, C-terminal domain"/>
    <property type="match status" value="1"/>
</dbReference>
<protein>
    <recommendedName>
        <fullName evidence="2">histidine kinase</fullName>
        <ecNumber evidence="2">2.7.13.3</ecNumber>
    </recommendedName>
</protein>
<keyword evidence="4" id="KW-0808">Transferase</keyword>
<organism evidence="10 11">
    <name type="scientific">Tranquillimonas rosea</name>
    <dbReference type="NCBI Taxonomy" id="641238"/>
    <lineage>
        <taxon>Bacteria</taxon>
        <taxon>Pseudomonadati</taxon>
        <taxon>Pseudomonadota</taxon>
        <taxon>Alphaproteobacteria</taxon>
        <taxon>Rhodobacterales</taxon>
        <taxon>Roseobacteraceae</taxon>
        <taxon>Tranquillimonas</taxon>
    </lineage>
</organism>